<feature type="region of interest" description="Disordered" evidence="2">
    <location>
        <begin position="1189"/>
        <end position="1219"/>
    </location>
</feature>
<keyword evidence="5" id="KW-1185">Reference proteome</keyword>
<dbReference type="Proteomes" id="UP000694867">
    <property type="component" value="Unplaced"/>
</dbReference>
<sequence>MACRASLFAGYEQGGTFYCDLKVNGTQSEEVLFGTKLRYIGASRTNSSNHLSLFNRANHHFGYATNGAVFHIVDLPNEKCYGFCYTPSVRMRRISGGRLTSKGSRVLSTFKTGPQSFEGSWSTAQRLAVASSEAPANSTWRVSVSWGSLRIKGNDYNCGVLSLRFPDEHLVPEEEVNRFEVLRSESPAPEDFCDADAMVVAIDEEGCRHASLSGGKGSSLAALYALSGELGTFTVPRALVVTTRAYEKFASQKCVTEVLEKLSEDIRDSADPETGNLSTSDECVRKLSEFCLPQELRLQIEQKILETIGPLNEIRAVAVRSSAVGEDSEEMSAAGQMSTFLNLKELDEIYEAVVKCWASQFSVTALNYKRQYGQKLEGAGMAVVIQEMVNPDAAGVMFTCDPVSGHPGMITITANYGLGESVVSAQVDPDTFVLKRNGNQDIHLDSKTLGKKDGGIFPRFTGGVLKAYLNEEQSRSFCLSDSTVETLARVGAQVEAHFDRPRDIEWAVKDDQLFLLQSRPITSIFAETEYETTHDLDCGVPTNREVLSRANLDEVMPGCLTPMTLDLMTMNFDVFLLRIVRKHFPDLMDYSLYSPKFFHQFGKKAFLNASQNLFGLGHRQLKDQALTTIGTDMNGHEVFRLGIFHESLASKNTVMKMARMTLGISYETDEILRKGKLVAENFSINLPSCATSSEMVISFLKQLHQMKNSFGYLSGATIAASSWMRATIRVLRGIVGKRAPAGELMSLFSKLMRSELEVESADIPENLRKLASCIKSSNIGDSFVKSSPEEALLKLQGDEGEAGQHFRDFLRRHGHRCYKEFDLASKPWDMDPVQLIKILQSYGSKDSASVEPDVVNLRPGFVNKKLLEYTVPRARKAVFAREAMKSAVVKCIHEIRKALLIIAARMRGEYRLPREELIFYLTLDEMYRLAKQHDSNLVSKARRRERLHPKINREKFPVIICGIPQPEKKMENLLNTANKTSSSGMTVSEGTVTGVARVIHDFEKEAHLIQNGEILITHCTDTGWTPYFPMLSGIVTEIGGIISHGAVVAREFGLPALVGVIGATETFRSGDMVVIDGNSATVSKLKPRRRSDSFERKSGAVTDLGATRSPVHSAESIETGEAAEKISLSLEKVTGDAEDAEIVPENAAQPDISSTSSHSTLQESPVTKVLIPKYSEENEVFVSAEDLLSSEEEGLQTRDEIPKNNSGKTATHGGEEPPLHERLMQGVQRCAQTSVHEENEENVEGYPISRLVIDSTVSQSWPNHGDHPPELSSDIPYVELESEL</sequence>
<evidence type="ECO:0000259" key="4">
    <source>
        <dbReference type="Pfam" id="PF01326"/>
    </source>
</evidence>
<dbReference type="PANTHER" id="PTHR43615:SF1">
    <property type="entry name" value="PPDK_N DOMAIN-CONTAINING PROTEIN"/>
    <property type="match status" value="1"/>
</dbReference>
<dbReference type="GO" id="GO:0005524">
    <property type="term" value="F:ATP binding"/>
    <property type="evidence" value="ECO:0007669"/>
    <property type="project" value="InterPro"/>
</dbReference>
<dbReference type="PANTHER" id="PTHR43615">
    <property type="entry name" value="PHOSPHOENOLPYRUVATE SYNTHASE-RELATED"/>
    <property type="match status" value="1"/>
</dbReference>
<dbReference type="RefSeq" id="XP_028967406.1">
    <property type="nucleotide sequence ID" value="XM_029111573.1"/>
</dbReference>
<dbReference type="Pfam" id="PF01326">
    <property type="entry name" value="PPDK_N"/>
    <property type="match status" value="1"/>
</dbReference>
<dbReference type="GO" id="GO:0016301">
    <property type="term" value="F:kinase activity"/>
    <property type="evidence" value="ECO:0007669"/>
    <property type="project" value="InterPro"/>
</dbReference>
<feature type="region of interest" description="Disordered" evidence="2">
    <location>
        <begin position="1086"/>
        <end position="1118"/>
    </location>
</feature>
<name>A0AAJ7SG20_9ACAR</name>
<dbReference type="Gene3D" id="3.30.1490.20">
    <property type="entry name" value="ATP-grasp fold, A domain"/>
    <property type="match status" value="1"/>
</dbReference>
<dbReference type="SUPFAM" id="SSF52009">
    <property type="entry name" value="Phosphohistidine domain"/>
    <property type="match status" value="1"/>
</dbReference>
<proteinExistence type="inferred from homology"/>
<evidence type="ECO:0000313" key="5">
    <source>
        <dbReference type="Proteomes" id="UP000694867"/>
    </source>
</evidence>
<dbReference type="Pfam" id="PF00391">
    <property type="entry name" value="PEP-utilizers"/>
    <property type="match status" value="1"/>
</dbReference>
<protein>
    <submittedName>
        <fullName evidence="6">Uncharacterized protein LOC100909360</fullName>
    </submittedName>
</protein>
<gene>
    <name evidence="6" type="primary">LOC100909360</name>
</gene>
<dbReference type="Gene3D" id="3.30.470.20">
    <property type="entry name" value="ATP-grasp fold, B domain"/>
    <property type="match status" value="1"/>
</dbReference>
<dbReference type="KEGG" id="goe:100909360"/>
<comment type="similarity">
    <text evidence="1">Belongs to the PEP-utilizing enzyme family.</text>
</comment>
<dbReference type="InterPro" id="IPR002192">
    <property type="entry name" value="PPDK_AMP/ATP-bd"/>
</dbReference>
<dbReference type="Gene3D" id="3.50.30.10">
    <property type="entry name" value="Phosphohistidine domain"/>
    <property type="match status" value="1"/>
</dbReference>
<organism evidence="5 6">
    <name type="scientific">Galendromus occidentalis</name>
    <name type="common">western predatory mite</name>
    <dbReference type="NCBI Taxonomy" id="34638"/>
    <lineage>
        <taxon>Eukaryota</taxon>
        <taxon>Metazoa</taxon>
        <taxon>Ecdysozoa</taxon>
        <taxon>Arthropoda</taxon>
        <taxon>Chelicerata</taxon>
        <taxon>Arachnida</taxon>
        <taxon>Acari</taxon>
        <taxon>Parasitiformes</taxon>
        <taxon>Mesostigmata</taxon>
        <taxon>Gamasina</taxon>
        <taxon>Phytoseioidea</taxon>
        <taxon>Phytoseiidae</taxon>
        <taxon>Typhlodrominae</taxon>
        <taxon>Galendromus</taxon>
    </lineage>
</organism>
<evidence type="ECO:0000313" key="6">
    <source>
        <dbReference type="RefSeq" id="XP_028967406.1"/>
    </source>
</evidence>
<dbReference type="InterPro" id="IPR013815">
    <property type="entry name" value="ATP_grasp_subdomain_1"/>
</dbReference>
<dbReference type="InterPro" id="IPR051549">
    <property type="entry name" value="PEP_Utilizing_Enz"/>
</dbReference>
<dbReference type="InterPro" id="IPR036637">
    <property type="entry name" value="Phosphohistidine_dom_sf"/>
</dbReference>
<dbReference type="InterPro" id="IPR008279">
    <property type="entry name" value="PEP-util_enz_mobile_dom"/>
</dbReference>
<reference evidence="6" key="1">
    <citation type="submission" date="2025-08" db="UniProtKB">
        <authorList>
            <consortium name="RefSeq"/>
        </authorList>
    </citation>
    <scope>IDENTIFICATION</scope>
</reference>
<evidence type="ECO:0000256" key="1">
    <source>
        <dbReference type="ARBA" id="ARBA00007837"/>
    </source>
</evidence>
<evidence type="ECO:0000259" key="3">
    <source>
        <dbReference type="Pfam" id="PF00391"/>
    </source>
</evidence>
<accession>A0AAJ7SG20</accession>
<dbReference type="SUPFAM" id="SSF56059">
    <property type="entry name" value="Glutathione synthetase ATP-binding domain-like"/>
    <property type="match status" value="1"/>
</dbReference>
<evidence type="ECO:0000256" key="2">
    <source>
        <dbReference type="SAM" id="MobiDB-lite"/>
    </source>
</evidence>
<feature type="domain" description="Pyruvate phosphate dikinase AMP/ATP-binding" evidence="4">
    <location>
        <begin position="212"/>
        <end position="530"/>
    </location>
</feature>
<feature type="domain" description="PEP-utilising enzyme mobile" evidence="3">
    <location>
        <begin position="1009"/>
        <end position="1079"/>
    </location>
</feature>
<feature type="region of interest" description="Disordered" evidence="2">
    <location>
        <begin position="1257"/>
        <end position="1284"/>
    </location>
</feature>
<dbReference type="GeneID" id="100909360"/>